<evidence type="ECO:0000313" key="6">
    <source>
        <dbReference type="Proteomes" id="UP000053342"/>
    </source>
</evidence>
<keyword evidence="3" id="KW-0687">Ribonucleoprotein</keyword>
<dbReference type="HAMAP" id="MF_01343_B">
    <property type="entry name" value="Ribosomal_uS15_B"/>
    <property type="match status" value="1"/>
</dbReference>
<dbReference type="Pfam" id="PF00312">
    <property type="entry name" value="Ribosomal_S15"/>
    <property type="match status" value="1"/>
</dbReference>
<dbReference type="OrthoDB" id="441444at2759"/>
<dbReference type="GO" id="GO:0006412">
    <property type="term" value="P:translation"/>
    <property type="evidence" value="ECO:0007669"/>
    <property type="project" value="InterPro"/>
</dbReference>
<dbReference type="GO" id="GO:0005840">
    <property type="term" value="C:ribosome"/>
    <property type="evidence" value="ECO:0007669"/>
    <property type="project" value="UniProtKB-KW"/>
</dbReference>
<dbReference type="GO" id="GO:1990904">
    <property type="term" value="C:ribonucleoprotein complex"/>
    <property type="evidence" value="ECO:0007669"/>
    <property type="project" value="UniProtKB-KW"/>
</dbReference>
<evidence type="ECO:0000256" key="2">
    <source>
        <dbReference type="ARBA" id="ARBA00022980"/>
    </source>
</evidence>
<dbReference type="STRING" id="215243.A0A0D2DP28"/>
<dbReference type="HOGENOM" id="CLU_078264_0_0_1"/>
<dbReference type="Gene3D" id="1.10.287.10">
    <property type="entry name" value="S15/NS1, RNA-binding"/>
    <property type="match status" value="1"/>
</dbReference>
<evidence type="ECO:0000313" key="5">
    <source>
        <dbReference type="EMBL" id="KIW37564.1"/>
    </source>
</evidence>
<evidence type="ECO:0000256" key="4">
    <source>
        <dbReference type="SAM" id="MobiDB-lite"/>
    </source>
</evidence>
<gene>
    <name evidence="5" type="ORF">PV06_10210</name>
</gene>
<name>A0A0D2DP28_9EURO</name>
<dbReference type="InterPro" id="IPR009068">
    <property type="entry name" value="uS15_NS1_RNA-bd_sf"/>
</dbReference>
<evidence type="ECO:0000256" key="3">
    <source>
        <dbReference type="ARBA" id="ARBA00023274"/>
    </source>
</evidence>
<protein>
    <submittedName>
        <fullName evidence="5">Ribosomal protein S15</fullName>
    </submittedName>
</protein>
<reference evidence="5 6" key="1">
    <citation type="submission" date="2015-01" db="EMBL/GenBank/DDBJ databases">
        <title>The Genome Sequence of Exophiala oligosperma CBS72588.</title>
        <authorList>
            <consortium name="The Broad Institute Genomics Platform"/>
            <person name="Cuomo C."/>
            <person name="de Hoog S."/>
            <person name="Gorbushina A."/>
            <person name="Stielow B."/>
            <person name="Teixiera M."/>
            <person name="Abouelleil A."/>
            <person name="Chapman S.B."/>
            <person name="Priest M."/>
            <person name="Young S.K."/>
            <person name="Wortman J."/>
            <person name="Nusbaum C."/>
            <person name="Birren B."/>
        </authorList>
    </citation>
    <scope>NUCLEOTIDE SEQUENCE [LARGE SCALE GENOMIC DNA]</scope>
    <source>
        <strain evidence="5 6">CBS 72588</strain>
    </source>
</reference>
<dbReference type="SUPFAM" id="SSF47060">
    <property type="entry name" value="S15/NS1 RNA-binding domain"/>
    <property type="match status" value="1"/>
</dbReference>
<dbReference type="GO" id="GO:0005737">
    <property type="term" value="C:cytoplasm"/>
    <property type="evidence" value="ECO:0007669"/>
    <property type="project" value="UniProtKB-ARBA"/>
</dbReference>
<dbReference type="VEuPathDB" id="FungiDB:PV06_10210"/>
<dbReference type="RefSeq" id="XP_016257780.1">
    <property type="nucleotide sequence ID" value="XM_016411739.1"/>
</dbReference>
<dbReference type="GeneID" id="27362284"/>
<dbReference type="GO" id="GO:0003735">
    <property type="term" value="F:structural constituent of ribosome"/>
    <property type="evidence" value="ECO:0007669"/>
    <property type="project" value="InterPro"/>
</dbReference>
<dbReference type="InterPro" id="IPR000589">
    <property type="entry name" value="Ribosomal_uS15"/>
</dbReference>
<comment type="similarity">
    <text evidence="1">Belongs to the universal ribosomal protein uS15 family.</text>
</comment>
<dbReference type="SMART" id="SM01387">
    <property type="entry name" value="Ribosomal_S15"/>
    <property type="match status" value="1"/>
</dbReference>
<evidence type="ECO:0000256" key="1">
    <source>
        <dbReference type="ARBA" id="ARBA00008434"/>
    </source>
</evidence>
<dbReference type="PANTHER" id="PTHR23321:SF26">
    <property type="entry name" value="SMALL RIBOSOMAL SUBUNIT PROTEIN US15M"/>
    <property type="match status" value="1"/>
</dbReference>
<proteinExistence type="inferred from homology"/>
<accession>A0A0D2DP28</accession>
<dbReference type="CDD" id="cd00353">
    <property type="entry name" value="Ribosomal_S15p_S13e"/>
    <property type="match status" value="1"/>
</dbReference>
<keyword evidence="6" id="KW-1185">Reference proteome</keyword>
<dbReference type="PANTHER" id="PTHR23321">
    <property type="entry name" value="RIBOSOMAL PROTEIN S15, BACTERIAL AND ORGANELLAR"/>
    <property type="match status" value="1"/>
</dbReference>
<dbReference type="InterPro" id="IPR005290">
    <property type="entry name" value="Ribosomal_uS15_bac-type"/>
</dbReference>
<feature type="region of interest" description="Disordered" evidence="4">
    <location>
        <begin position="204"/>
        <end position="233"/>
    </location>
</feature>
<organism evidence="5 6">
    <name type="scientific">Exophiala oligosperma</name>
    <dbReference type="NCBI Taxonomy" id="215243"/>
    <lineage>
        <taxon>Eukaryota</taxon>
        <taxon>Fungi</taxon>
        <taxon>Dikarya</taxon>
        <taxon>Ascomycota</taxon>
        <taxon>Pezizomycotina</taxon>
        <taxon>Eurotiomycetes</taxon>
        <taxon>Chaetothyriomycetidae</taxon>
        <taxon>Chaetothyriales</taxon>
        <taxon>Herpotrichiellaceae</taxon>
        <taxon>Exophiala</taxon>
    </lineage>
</organism>
<keyword evidence="2 5" id="KW-0689">Ribosomal protein</keyword>
<dbReference type="EMBL" id="KN847343">
    <property type="protein sequence ID" value="KIW37564.1"/>
    <property type="molecule type" value="Genomic_DNA"/>
</dbReference>
<dbReference type="Proteomes" id="UP000053342">
    <property type="component" value="Unassembled WGS sequence"/>
</dbReference>
<sequence>MPPRALPTVVSSVFNLTSLLQSLPAASRNHAFTKCSTCLFSTTAPLDAKRAKKRKVRKHKHIDPYRVAQARQRKSANLARQNVLEEERKLALGDPIRSRPTPFVNSLRARGPLQTLKGDHLNYFLKKDDVDKSLEYSRWLTEPLPQESPVPGHAEEFQKKIQEHAASHENASKALLAIADLENASSKDRLRINIQRCIEEFGRHNTDSTIPPKPQSLHAQGSSTVKRRVGSDTGSPEVQIAIMTAKINVLADNLHHNDKNNKRGLRLLVHKRQKLMAYLRRQDRGGPRWQNVVDKLGLNDAMWKGEISLP</sequence>
<dbReference type="AlphaFoldDB" id="A0A0D2DP28"/>